<organism evidence="2 3">
    <name type="scientific">Aspergillus pseudonomiae</name>
    <dbReference type="NCBI Taxonomy" id="1506151"/>
    <lineage>
        <taxon>Eukaryota</taxon>
        <taxon>Fungi</taxon>
        <taxon>Dikarya</taxon>
        <taxon>Ascomycota</taxon>
        <taxon>Pezizomycotina</taxon>
        <taxon>Eurotiomycetes</taxon>
        <taxon>Eurotiomycetidae</taxon>
        <taxon>Eurotiales</taxon>
        <taxon>Aspergillaceae</taxon>
        <taxon>Aspergillus</taxon>
        <taxon>Aspergillus subgen. Circumdati</taxon>
    </lineage>
</organism>
<gene>
    <name evidence="2" type="ORF">BDV37DRAFT_96829</name>
</gene>
<dbReference type="Proteomes" id="UP000325579">
    <property type="component" value="Unassembled WGS sequence"/>
</dbReference>
<accession>A0A5N7CRR3</accession>
<feature type="transmembrane region" description="Helical" evidence="1">
    <location>
        <begin position="33"/>
        <end position="51"/>
    </location>
</feature>
<reference evidence="2 3" key="1">
    <citation type="submission" date="2019-04" db="EMBL/GenBank/DDBJ databases">
        <authorList>
            <consortium name="DOE Joint Genome Institute"/>
            <person name="Mondo S."/>
            <person name="Kjaerbolling I."/>
            <person name="Vesth T."/>
            <person name="Frisvad J.C."/>
            <person name="Nybo J.L."/>
            <person name="Theobald S."/>
            <person name="Kildgaard S."/>
            <person name="Isbrandt T."/>
            <person name="Kuo A."/>
            <person name="Sato A."/>
            <person name="Lyhne E.K."/>
            <person name="Kogle M.E."/>
            <person name="Wiebenga A."/>
            <person name="Kun R.S."/>
            <person name="Lubbers R.J."/>
            <person name="Makela M.R."/>
            <person name="Barry K."/>
            <person name="Chovatia M."/>
            <person name="Clum A."/>
            <person name="Daum C."/>
            <person name="Haridas S."/>
            <person name="He G."/>
            <person name="LaButti K."/>
            <person name="Lipzen A."/>
            <person name="Riley R."/>
            <person name="Salamov A."/>
            <person name="Simmons B.A."/>
            <person name="Magnuson J.K."/>
            <person name="Henrissat B."/>
            <person name="Mortensen U.H."/>
            <person name="Larsen T.O."/>
            <person name="Devries R.P."/>
            <person name="Grigoriev I.V."/>
            <person name="Machida M."/>
            <person name="Baker S.E."/>
            <person name="Andersen M.R."/>
            <person name="Cantor M.N."/>
            <person name="Hua S.X."/>
        </authorList>
    </citation>
    <scope>NUCLEOTIDE SEQUENCE [LARGE SCALE GENOMIC DNA]</scope>
    <source>
        <strain evidence="2 3">CBS 119388</strain>
    </source>
</reference>
<dbReference type="EMBL" id="ML736983">
    <property type="protein sequence ID" value="KAE8396814.1"/>
    <property type="molecule type" value="Genomic_DNA"/>
</dbReference>
<feature type="transmembrane region" description="Helical" evidence="1">
    <location>
        <begin position="85"/>
        <end position="109"/>
    </location>
</feature>
<dbReference type="AlphaFoldDB" id="A0A5N7CRR3"/>
<proteinExistence type="predicted"/>
<name>A0A5N7CRR3_9EURO</name>
<dbReference type="GeneID" id="43676205"/>
<keyword evidence="1" id="KW-0472">Membrane</keyword>
<protein>
    <submittedName>
        <fullName evidence="2">Uncharacterized protein</fullName>
    </submittedName>
</protein>
<sequence>MACFLCFFFFLFSRIRRWYFGPFGGSCAKAKKFLARFSFRGLLFGCLMYVAPKIGVGKLQTQTTRNIATNTVRCLLTIGSYHSRYVFFISLFPINCAISLTSPVFIPFVHFSRIV</sequence>
<keyword evidence="3" id="KW-1185">Reference proteome</keyword>
<dbReference type="RefSeq" id="XP_031934133.1">
    <property type="nucleotide sequence ID" value="XM_032091514.1"/>
</dbReference>
<evidence type="ECO:0000313" key="2">
    <source>
        <dbReference type="EMBL" id="KAE8396814.1"/>
    </source>
</evidence>
<evidence type="ECO:0000256" key="1">
    <source>
        <dbReference type="SAM" id="Phobius"/>
    </source>
</evidence>
<evidence type="ECO:0000313" key="3">
    <source>
        <dbReference type="Proteomes" id="UP000325579"/>
    </source>
</evidence>
<keyword evidence="1" id="KW-0812">Transmembrane</keyword>
<keyword evidence="1" id="KW-1133">Transmembrane helix</keyword>